<comment type="function">
    <text evidence="3">Oxygenase that can act as both a histone lysine demethylase and a ribosomal histidine hydroxylase.</text>
</comment>
<accession>F0XXN7</accession>
<dbReference type="Pfam" id="PF08007">
    <property type="entry name" value="JmjC_2"/>
    <property type="match status" value="1"/>
</dbReference>
<evidence type="ECO:0000259" key="5">
    <source>
        <dbReference type="PROSITE" id="PS51184"/>
    </source>
</evidence>
<feature type="region of interest" description="Disordered" evidence="4">
    <location>
        <begin position="360"/>
        <end position="390"/>
    </location>
</feature>
<dbReference type="EMBL" id="GL833121">
    <property type="protein sequence ID" value="EGB12318.1"/>
    <property type="molecule type" value="Genomic_DNA"/>
</dbReference>
<dbReference type="PANTHER" id="PTHR13096">
    <property type="entry name" value="MINA53 MYC INDUCED NUCLEAR ANTIGEN"/>
    <property type="match status" value="1"/>
</dbReference>
<comment type="cofactor">
    <cofactor evidence="3">
        <name>Fe(2+)</name>
        <dbReference type="ChEBI" id="CHEBI:29033"/>
    </cofactor>
    <text evidence="3">Binds 1 Fe(2+) ion per subunit.</text>
</comment>
<dbReference type="InterPro" id="IPR003347">
    <property type="entry name" value="JmjC_dom"/>
</dbReference>
<dbReference type="Gene3D" id="2.60.120.650">
    <property type="entry name" value="Cupin"/>
    <property type="match status" value="1"/>
</dbReference>
<dbReference type="GO" id="GO:0051864">
    <property type="term" value="F:histone H3K36 demethylase activity"/>
    <property type="evidence" value="ECO:0007669"/>
    <property type="project" value="TreeGrafter"/>
</dbReference>
<keyword evidence="3" id="KW-0805">Transcription regulation</keyword>
<keyword evidence="3" id="KW-0539">Nucleus</keyword>
<dbReference type="GO" id="GO:0032453">
    <property type="term" value="F:histone H3K4 demethylase activity"/>
    <property type="evidence" value="ECO:0007669"/>
    <property type="project" value="TreeGrafter"/>
</dbReference>
<dbReference type="AlphaFoldDB" id="F0XXN7"/>
<evidence type="ECO:0000313" key="6">
    <source>
        <dbReference type="EMBL" id="EGB12318.1"/>
    </source>
</evidence>
<dbReference type="InterPro" id="IPR039994">
    <property type="entry name" value="NO66-like"/>
</dbReference>
<keyword evidence="3" id="KW-0804">Transcription</keyword>
<dbReference type="PANTHER" id="PTHR13096:SF8">
    <property type="entry name" value="RIBOSOMAL OXYGENASE 1"/>
    <property type="match status" value="1"/>
</dbReference>
<dbReference type="OrthoDB" id="425950at2759"/>
<protein>
    <recommendedName>
        <fullName evidence="3">Bifunctional lysine-specific demethylase and histidyl-hydroxylase</fullName>
        <ecNumber evidence="3">1.14.11.-</ecNumber>
    </recommendedName>
</protein>
<dbReference type="GO" id="GO:0005730">
    <property type="term" value="C:nucleolus"/>
    <property type="evidence" value="ECO:0007669"/>
    <property type="project" value="TreeGrafter"/>
</dbReference>
<sequence length="390" mass="40776">MARVGARGAPVSRGDVAGVLDARATVVLNSLDATCPRVAALSLAAVDAFGLPACVNLYATGAGARVSAPPHTDTQRVLVMQCHGNKRWRVWRPPRPDRRPGADPLARGKGDDVLELGELEETPAADVVLTPGDCLYVPAGWPHTTDTLECAVDDEPSVHLTLGVDTHIWGLDGLGARAGALALARKDDALAGRETAADPDRFWGSLRKDLPALGWRGGDADDAARVAAFVASTDAALAAERATCGDVAARALAHGAEIAAAIRGLYADVVFHTSGPGASPAKRSAPHFARLEATMESLLRSYRANAVASKFAVGDAVLAPYLGTDDYEEAVVDNVRVDGRLDVVFLDGDFEQGLDPAVVTPKKKKKKAKTKLGGLGGAAPAKKKKKVKKR</sequence>
<evidence type="ECO:0000256" key="1">
    <source>
        <dbReference type="ARBA" id="ARBA00022723"/>
    </source>
</evidence>
<dbReference type="InParanoid" id="F0XXN7"/>
<dbReference type="EC" id="1.14.11.-" evidence="3"/>
<gene>
    <name evidence="6" type="ORF">AURANDRAFT_61265</name>
</gene>
<evidence type="ECO:0000256" key="4">
    <source>
        <dbReference type="SAM" id="MobiDB-lite"/>
    </source>
</evidence>
<dbReference type="SUPFAM" id="SSF51197">
    <property type="entry name" value="Clavaminate synthase-like"/>
    <property type="match status" value="1"/>
</dbReference>
<dbReference type="GO" id="GO:0005506">
    <property type="term" value="F:iron ion binding"/>
    <property type="evidence" value="ECO:0007669"/>
    <property type="project" value="UniProtKB-UniRule"/>
</dbReference>
<dbReference type="GeneID" id="20223392"/>
<keyword evidence="3" id="KW-0560">Oxidoreductase</keyword>
<evidence type="ECO:0000256" key="3">
    <source>
        <dbReference type="RuleBase" id="RU366061"/>
    </source>
</evidence>
<keyword evidence="1 3" id="KW-0479">Metal-binding</keyword>
<proteinExistence type="inferred from homology"/>
<feature type="domain" description="JmjC" evidence="5">
    <location>
        <begin position="24"/>
        <end position="181"/>
    </location>
</feature>
<comment type="similarity">
    <text evidence="3">Belongs to the ROX family.</text>
</comment>
<organism evidence="7">
    <name type="scientific">Aureococcus anophagefferens</name>
    <name type="common">Harmful bloom alga</name>
    <dbReference type="NCBI Taxonomy" id="44056"/>
    <lineage>
        <taxon>Eukaryota</taxon>
        <taxon>Sar</taxon>
        <taxon>Stramenopiles</taxon>
        <taxon>Ochrophyta</taxon>
        <taxon>Pelagophyceae</taxon>
        <taxon>Pelagomonadales</taxon>
        <taxon>Pelagomonadaceae</taxon>
        <taxon>Aureococcus</taxon>
    </lineage>
</organism>
<dbReference type="Proteomes" id="UP000002729">
    <property type="component" value="Unassembled WGS sequence"/>
</dbReference>
<evidence type="ECO:0000256" key="2">
    <source>
        <dbReference type="ARBA" id="ARBA00023004"/>
    </source>
</evidence>
<keyword evidence="2 3" id="KW-0408">Iron</keyword>
<keyword evidence="7" id="KW-1185">Reference proteome</keyword>
<comment type="subcellular location">
    <subcellularLocation>
        <location evidence="3">Nucleus</location>
    </subcellularLocation>
</comment>
<dbReference type="RefSeq" id="XP_009033370.1">
    <property type="nucleotide sequence ID" value="XM_009035122.1"/>
</dbReference>
<dbReference type="PROSITE" id="PS51184">
    <property type="entry name" value="JMJC"/>
    <property type="match status" value="1"/>
</dbReference>
<name>F0XXN7_AURAN</name>
<dbReference type="KEGG" id="aaf:AURANDRAFT_61265"/>
<dbReference type="Gene3D" id="2.30.30.140">
    <property type="match status" value="1"/>
</dbReference>
<keyword evidence="3" id="KW-0223">Dioxygenase</keyword>
<reference evidence="6 7" key="1">
    <citation type="journal article" date="2011" name="Proc. Natl. Acad. Sci. U.S.A.">
        <title>Niche of harmful alga Aureococcus anophagefferens revealed through ecogenomics.</title>
        <authorList>
            <person name="Gobler C.J."/>
            <person name="Berry D.L."/>
            <person name="Dyhrman S.T."/>
            <person name="Wilhelm S.W."/>
            <person name="Salamov A."/>
            <person name="Lobanov A.V."/>
            <person name="Zhang Y."/>
            <person name="Collier J.L."/>
            <person name="Wurch L.L."/>
            <person name="Kustka A.B."/>
            <person name="Dill B.D."/>
            <person name="Shah M."/>
            <person name="VerBerkmoes N.C."/>
            <person name="Kuo A."/>
            <person name="Terry A."/>
            <person name="Pangilinan J."/>
            <person name="Lindquist E.A."/>
            <person name="Lucas S."/>
            <person name="Paulsen I.T."/>
            <person name="Hattenrath-Lehmann T.K."/>
            <person name="Talmage S.C."/>
            <person name="Walker E.A."/>
            <person name="Koch F."/>
            <person name="Burson A.M."/>
            <person name="Marcoval M.A."/>
            <person name="Tang Y.Z."/>
            <person name="Lecleir G.R."/>
            <person name="Coyne K.J."/>
            <person name="Berg G.M."/>
            <person name="Bertrand E.M."/>
            <person name="Saito M.A."/>
            <person name="Gladyshev V.N."/>
            <person name="Grigoriev I.V."/>
        </authorList>
    </citation>
    <scope>NUCLEOTIDE SEQUENCE [LARGE SCALE GENOMIC DNA]</scope>
    <source>
        <strain evidence="7">CCMP 1984</strain>
    </source>
</reference>
<evidence type="ECO:0000313" key="7">
    <source>
        <dbReference type="Proteomes" id="UP000002729"/>
    </source>
</evidence>
<feature type="compositionally biased region" description="Basic residues" evidence="4">
    <location>
        <begin position="381"/>
        <end position="390"/>
    </location>
</feature>
<dbReference type="eggNOG" id="KOG3706">
    <property type="taxonomic scope" value="Eukaryota"/>
</dbReference>
<feature type="compositionally biased region" description="Basic residues" evidence="4">
    <location>
        <begin position="361"/>
        <end position="370"/>
    </location>
</feature>